<gene>
    <name evidence="1" type="ORF">G5B17_07785</name>
</gene>
<accession>A0ABX2H792</accession>
<dbReference type="Proteomes" id="UP001644719">
    <property type="component" value="Unassembled WGS sequence"/>
</dbReference>
<sequence length="95" mass="11001">MQRDLDEQGIGDLIEDDTEEANFQAVYNGEYYEIECIDISGLEEEAEVHLKNGDKIEVKEIIDILEKRKNSKADKEFEEELDNCLLRNVKGYTIS</sequence>
<keyword evidence="2" id="KW-1185">Reference proteome</keyword>
<organism evidence="1 2">
    <name type="scientific">Blautia faecis</name>
    <dbReference type="NCBI Taxonomy" id="871665"/>
    <lineage>
        <taxon>Bacteria</taxon>
        <taxon>Bacillati</taxon>
        <taxon>Bacillota</taxon>
        <taxon>Clostridia</taxon>
        <taxon>Lachnospirales</taxon>
        <taxon>Lachnospiraceae</taxon>
        <taxon>Blautia</taxon>
    </lineage>
</organism>
<reference evidence="1 2" key="1">
    <citation type="journal article" date="2020" name="Cell Host Microbe">
        <title>Functional and Genomic Variation between Human-Derived Isolates of Lachnospiraceae Reveals Inter- and Intra-Species Diversity.</title>
        <authorList>
            <person name="Sorbara M.T."/>
            <person name="Littmann E.R."/>
            <person name="Fontana E."/>
            <person name="Moody T.U."/>
            <person name="Kohout C.E."/>
            <person name="Gjonbalaj M."/>
            <person name="Eaton V."/>
            <person name="Seok R."/>
            <person name="Leiner I.M."/>
            <person name="Pamer E.G."/>
        </authorList>
    </citation>
    <scope>NUCLEOTIDE SEQUENCE [LARGE SCALE GENOMIC DNA]</scope>
    <source>
        <strain evidence="1 2">MSK.17.74</strain>
    </source>
</reference>
<protein>
    <submittedName>
        <fullName evidence="1">Uncharacterized protein</fullName>
    </submittedName>
</protein>
<proteinExistence type="predicted"/>
<evidence type="ECO:0000313" key="2">
    <source>
        <dbReference type="Proteomes" id="UP001644719"/>
    </source>
</evidence>
<comment type="caution">
    <text evidence="1">The sequence shown here is derived from an EMBL/GenBank/DDBJ whole genome shotgun (WGS) entry which is preliminary data.</text>
</comment>
<name>A0ABX2H792_9FIRM</name>
<evidence type="ECO:0000313" key="1">
    <source>
        <dbReference type="EMBL" id="NSG85332.1"/>
    </source>
</evidence>
<dbReference type="RefSeq" id="WP_148463460.1">
    <property type="nucleotide sequence ID" value="NZ_JAAINN010000030.1"/>
</dbReference>
<dbReference type="EMBL" id="JAAITS010000017">
    <property type="protein sequence ID" value="NSG85332.1"/>
    <property type="molecule type" value="Genomic_DNA"/>
</dbReference>